<organism evidence="2 3">
    <name type="scientific">Rhizocola hellebori</name>
    <dbReference type="NCBI Taxonomy" id="1392758"/>
    <lineage>
        <taxon>Bacteria</taxon>
        <taxon>Bacillati</taxon>
        <taxon>Actinomycetota</taxon>
        <taxon>Actinomycetes</taxon>
        <taxon>Micromonosporales</taxon>
        <taxon>Micromonosporaceae</taxon>
        <taxon>Rhizocola</taxon>
    </lineage>
</organism>
<evidence type="ECO:0000256" key="1">
    <source>
        <dbReference type="SAM" id="MobiDB-lite"/>
    </source>
</evidence>
<keyword evidence="3" id="KW-1185">Reference proteome</keyword>
<accession>A0A8J3Q2N2</accession>
<dbReference type="Proteomes" id="UP000612899">
    <property type="component" value="Unassembled WGS sequence"/>
</dbReference>
<sequence>MYLPVPNLDDRDFKHLLDAAWARIHEVCPDWTDRSPHDPGAVLLEAFAYLTEVMIYRLNRLPDKAYVAFLNLLGTSPHPPSAASVMVEFVRADGTSGPLVIPRGTQVVTAGGAGKPPVTFTAVQPVSAVAGSEPVRVLMHHCEFVEGELIGVGNGQGGQIMQTKSSPIVHTSHPDEGVMLAVEVSPNASDADRPFEFAGRVFEAWERVGAFTGSALGRKCYLIDLATGVITFAPRLDLRPPGWKSAEEDLPPDEQPDKNASQTGGLIADVPGAGLQVRLWYATGGGPDGNVAANTLTRLVKPIDGVKEVGNPISAQGGLPAEPLEAALLRGPYEFFSRQRAVTARDFEMLAISGRSEVARAYAFTSAEMFRFAPAGQVDVVLVPEVTRKQPDFRLSVEEIFAEQQSHALDLTKNDLDNRRALGTSVRVSWAKYKAVSIKATVVVQSQQHVAAVRKTLHERLYQMISPLPADKNTTGWKFGEPLRLSNVYRALEGADPAVRYVNGVSLLVDSVPYEQVGTVAADQYQPLTFYAGAKEMLFRSTNAGRGWEEVKRFTGETVRHIAPAPARVRPGIVERPGWVAAVTERSTADGITGSRVWVSKDLGDAWHQVAELAPRINDVAWSGRDGNNGLLLATDAGLFELALGEHDAMPLPIQVDAADADRGFYAVCAFVSEHGERGVALAALGQLGTYLSLDEGRSGTFRHIGLNNVDTRTLAVQYDGPTTWLWTGVGEADPQMEGQGCFRARLYEADVAWQSVQAGWKGGTCRALVFSDRMAVAATHRGGVMFMDTGIEQPAWQSVGVNCGLPLRDPRGFEPVEAIAVMTADPRAAEPVTAADPNTTESPANPTGLLLAGGAHGVYRSADLRHWKPSANRDAGETVTIPGAWLICSGEHDIEVTTRDETRRD</sequence>
<evidence type="ECO:0000313" key="2">
    <source>
        <dbReference type="EMBL" id="GIH02241.1"/>
    </source>
</evidence>
<dbReference type="RefSeq" id="WP_203906156.1">
    <property type="nucleotide sequence ID" value="NZ_BONY01000001.1"/>
</dbReference>
<dbReference type="SUPFAM" id="SSF110296">
    <property type="entry name" value="Oligoxyloglucan reducing end-specific cellobiohydrolase"/>
    <property type="match status" value="1"/>
</dbReference>
<dbReference type="EMBL" id="BONY01000001">
    <property type="protein sequence ID" value="GIH02241.1"/>
    <property type="molecule type" value="Genomic_DNA"/>
</dbReference>
<proteinExistence type="predicted"/>
<evidence type="ECO:0000313" key="3">
    <source>
        <dbReference type="Proteomes" id="UP000612899"/>
    </source>
</evidence>
<dbReference type="InterPro" id="IPR015943">
    <property type="entry name" value="WD40/YVTN_repeat-like_dom_sf"/>
</dbReference>
<reference evidence="2" key="1">
    <citation type="submission" date="2021-01" db="EMBL/GenBank/DDBJ databases">
        <title>Whole genome shotgun sequence of Rhizocola hellebori NBRC 109834.</title>
        <authorList>
            <person name="Komaki H."/>
            <person name="Tamura T."/>
        </authorList>
    </citation>
    <scope>NUCLEOTIDE SEQUENCE</scope>
    <source>
        <strain evidence="2">NBRC 109834</strain>
    </source>
</reference>
<comment type="caution">
    <text evidence="2">The sequence shown here is derived from an EMBL/GenBank/DDBJ whole genome shotgun (WGS) entry which is preliminary data.</text>
</comment>
<dbReference type="AlphaFoldDB" id="A0A8J3Q2N2"/>
<protein>
    <recommendedName>
        <fullName evidence="4">Baseplate assembly protein</fullName>
    </recommendedName>
</protein>
<dbReference type="Gene3D" id="2.130.10.10">
    <property type="entry name" value="YVTN repeat-like/Quinoprotein amine dehydrogenase"/>
    <property type="match status" value="1"/>
</dbReference>
<gene>
    <name evidence="2" type="ORF">Rhe02_03080</name>
</gene>
<evidence type="ECO:0008006" key="4">
    <source>
        <dbReference type="Google" id="ProtNLM"/>
    </source>
</evidence>
<feature type="region of interest" description="Disordered" evidence="1">
    <location>
        <begin position="241"/>
        <end position="264"/>
    </location>
</feature>
<name>A0A8J3Q2N2_9ACTN</name>